<dbReference type="EMBL" id="BA000004">
    <property type="protein sequence ID" value="BAB05896.1"/>
    <property type="molecule type" value="Genomic_DNA"/>
</dbReference>
<evidence type="ECO:0000256" key="2">
    <source>
        <dbReference type="ARBA" id="ARBA00007362"/>
    </source>
</evidence>
<evidence type="ECO:0000313" key="6">
    <source>
        <dbReference type="Proteomes" id="UP000001258"/>
    </source>
</evidence>
<evidence type="ECO:0000256" key="1">
    <source>
        <dbReference type="ARBA" id="ARBA00004127"/>
    </source>
</evidence>
<dbReference type="Pfam" id="PF00892">
    <property type="entry name" value="EamA"/>
    <property type="match status" value="1"/>
</dbReference>
<keyword evidence="3" id="KW-1133">Transmembrane helix</keyword>
<feature type="transmembrane region" description="Helical" evidence="3">
    <location>
        <begin position="52"/>
        <end position="69"/>
    </location>
</feature>
<sequence>MLFFAPGLWMSIQTADISHTMVVVYLGLFPTVVPYFAIAYVTMKAGASEATIILYITPVLAMVLSWLWLHEIPGYVSVVGGILTLTGVLFATSDMHKGDRKKPSKKTSVTL</sequence>
<feature type="transmembrane region" description="Helical" evidence="3">
    <location>
        <begin position="75"/>
        <end position="92"/>
    </location>
</feature>
<evidence type="ECO:0000256" key="3">
    <source>
        <dbReference type="SAM" id="Phobius"/>
    </source>
</evidence>
<dbReference type="KEGG" id="bha:BH2177"/>
<dbReference type="InterPro" id="IPR052756">
    <property type="entry name" value="Alkyne_AA_exporter"/>
</dbReference>
<keyword evidence="3" id="KW-0812">Transmembrane</keyword>
<feature type="domain" description="EamA" evidence="4">
    <location>
        <begin position="2"/>
        <end position="91"/>
    </location>
</feature>
<protein>
    <submittedName>
        <fullName evidence="5">BH2177 protein</fullName>
    </submittedName>
</protein>
<evidence type="ECO:0000259" key="4">
    <source>
        <dbReference type="Pfam" id="PF00892"/>
    </source>
</evidence>
<dbReference type="AlphaFoldDB" id="Q9KAV9"/>
<dbReference type="STRING" id="272558.gene:10728075"/>
<dbReference type="HOGENOM" id="CLU_2165843_0_0_9"/>
<keyword evidence="3" id="KW-0472">Membrane</keyword>
<dbReference type="Proteomes" id="UP000001258">
    <property type="component" value="Chromosome"/>
</dbReference>
<dbReference type="InterPro" id="IPR037185">
    <property type="entry name" value="EmrE-like"/>
</dbReference>
<gene>
    <name evidence="5" type="ordered locus">BH2177</name>
</gene>
<name>Q9KAV9_HALH5</name>
<accession>Q9KAV9</accession>
<reference evidence="5 6" key="1">
    <citation type="journal article" date="2000" name="Nucleic Acids Res.">
        <title>Complete genome sequence of the alkaliphilic bacterium Bacillus halodurans and genomic sequence comparison with Bacillus subtilis.</title>
        <authorList>
            <person name="Takami H."/>
            <person name="Nakasone K."/>
            <person name="Takaki Y."/>
            <person name="Maeno G."/>
            <person name="Sasaki R."/>
            <person name="Masui N."/>
            <person name="Fuji F."/>
            <person name="Hirama C."/>
            <person name="Nakamura Y."/>
            <person name="Ogasawara N."/>
            <person name="Kuhara S."/>
            <person name="Horikoshi K."/>
        </authorList>
    </citation>
    <scope>NUCLEOTIDE SEQUENCE [LARGE SCALE GENOMIC DNA]</scope>
    <source>
        <strain evidence="6">ATCC BAA-125 / DSM 18197 / FERM 7344 / JCM 9153 / C-125</strain>
    </source>
</reference>
<dbReference type="PANTHER" id="PTHR12715">
    <property type="entry name" value="TRANSPORTER, DRUG/METABOLITE EXPORTER FAMILY"/>
    <property type="match status" value="1"/>
</dbReference>
<comment type="similarity">
    <text evidence="2">Belongs to the EamA transporter family.</text>
</comment>
<dbReference type="InterPro" id="IPR000620">
    <property type="entry name" value="EamA_dom"/>
</dbReference>
<dbReference type="PIR" id="A83922">
    <property type="entry name" value="A83922"/>
</dbReference>
<dbReference type="SUPFAM" id="SSF103481">
    <property type="entry name" value="Multidrug resistance efflux transporter EmrE"/>
    <property type="match status" value="1"/>
</dbReference>
<dbReference type="eggNOG" id="COG0697">
    <property type="taxonomic scope" value="Bacteria"/>
</dbReference>
<keyword evidence="6" id="KW-1185">Reference proteome</keyword>
<dbReference type="GO" id="GO:0016020">
    <property type="term" value="C:membrane"/>
    <property type="evidence" value="ECO:0007669"/>
    <property type="project" value="InterPro"/>
</dbReference>
<comment type="subcellular location">
    <subcellularLocation>
        <location evidence="1">Endomembrane system</location>
        <topology evidence="1">Multi-pass membrane protein</topology>
    </subcellularLocation>
</comment>
<organism evidence="5 6">
    <name type="scientific">Halalkalibacterium halodurans (strain ATCC BAA-125 / DSM 18197 / FERM 7344 / JCM 9153 / C-125)</name>
    <name type="common">Bacillus halodurans</name>
    <dbReference type="NCBI Taxonomy" id="272558"/>
    <lineage>
        <taxon>Bacteria</taxon>
        <taxon>Bacillati</taxon>
        <taxon>Bacillota</taxon>
        <taxon>Bacilli</taxon>
        <taxon>Bacillales</taxon>
        <taxon>Bacillaceae</taxon>
        <taxon>Halalkalibacterium (ex Joshi et al. 2022)</taxon>
    </lineage>
</organism>
<proteinExistence type="inferred from homology"/>
<evidence type="ECO:0000313" key="5">
    <source>
        <dbReference type="EMBL" id="BAB05896.1"/>
    </source>
</evidence>
<dbReference type="PANTHER" id="PTHR12715:SF4">
    <property type="entry name" value="EAMA DOMAIN-CONTAINING PROTEIN"/>
    <property type="match status" value="1"/>
</dbReference>
<feature type="transmembrane region" description="Helical" evidence="3">
    <location>
        <begin position="20"/>
        <end position="40"/>
    </location>
</feature>